<gene>
    <name evidence="5" type="ORF">E6H05_13935</name>
</gene>
<keyword evidence="3" id="KW-0804">Transcription</keyword>
<dbReference type="SMART" id="SM00418">
    <property type="entry name" value="HTH_ARSR"/>
    <property type="match status" value="1"/>
</dbReference>
<reference evidence="5 6" key="1">
    <citation type="journal article" date="2019" name="Nat. Microbiol.">
        <title>Mediterranean grassland soil C-N compound turnover is dependent on rainfall and depth, and is mediated by genomically divergent microorganisms.</title>
        <authorList>
            <person name="Diamond S."/>
            <person name="Andeer P.F."/>
            <person name="Li Z."/>
            <person name="Crits-Christoph A."/>
            <person name="Burstein D."/>
            <person name="Anantharaman K."/>
            <person name="Lane K.R."/>
            <person name="Thomas B.C."/>
            <person name="Pan C."/>
            <person name="Northen T.R."/>
            <person name="Banfield J.F."/>
        </authorList>
    </citation>
    <scope>NUCLEOTIDE SEQUENCE [LARGE SCALE GENOMIC DNA]</scope>
    <source>
        <strain evidence="5">NP_8</strain>
    </source>
</reference>
<evidence type="ECO:0000259" key="4">
    <source>
        <dbReference type="PROSITE" id="PS50987"/>
    </source>
</evidence>
<dbReference type="InterPro" id="IPR036390">
    <property type="entry name" value="WH_DNA-bd_sf"/>
</dbReference>
<evidence type="ECO:0000256" key="3">
    <source>
        <dbReference type="ARBA" id="ARBA00023163"/>
    </source>
</evidence>
<protein>
    <submittedName>
        <fullName evidence="5">Winged helix-turn-helix transcriptional regulator</fullName>
    </submittedName>
</protein>
<dbReference type="Pfam" id="PF01022">
    <property type="entry name" value="HTH_5"/>
    <property type="match status" value="1"/>
</dbReference>
<dbReference type="EMBL" id="VBAP01000158">
    <property type="protein sequence ID" value="TMI70228.1"/>
    <property type="molecule type" value="Genomic_DNA"/>
</dbReference>
<proteinExistence type="predicted"/>
<keyword evidence="1" id="KW-0805">Transcription regulation</keyword>
<feature type="domain" description="HTH arsR-type" evidence="4">
    <location>
        <begin position="1"/>
        <end position="94"/>
    </location>
</feature>
<dbReference type="CDD" id="cd00090">
    <property type="entry name" value="HTH_ARSR"/>
    <property type="match status" value="1"/>
</dbReference>
<dbReference type="InterPro" id="IPR036388">
    <property type="entry name" value="WH-like_DNA-bd_sf"/>
</dbReference>
<evidence type="ECO:0000256" key="2">
    <source>
        <dbReference type="ARBA" id="ARBA00023125"/>
    </source>
</evidence>
<dbReference type="GO" id="GO:0003677">
    <property type="term" value="F:DNA binding"/>
    <property type="evidence" value="ECO:0007669"/>
    <property type="project" value="UniProtKB-KW"/>
</dbReference>
<accession>A0A537IG31</accession>
<keyword evidence="2" id="KW-0238">DNA-binding</keyword>
<dbReference type="NCBIfam" id="NF033788">
    <property type="entry name" value="HTH_metalloreg"/>
    <property type="match status" value="1"/>
</dbReference>
<dbReference type="GO" id="GO:0003700">
    <property type="term" value="F:DNA-binding transcription factor activity"/>
    <property type="evidence" value="ECO:0007669"/>
    <property type="project" value="InterPro"/>
</dbReference>
<dbReference type="PRINTS" id="PR00778">
    <property type="entry name" value="HTHARSR"/>
</dbReference>
<dbReference type="SUPFAM" id="SSF46785">
    <property type="entry name" value="Winged helix' DNA-binding domain"/>
    <property type="match status" value="1"/>
</dbReference>
<dbReference type="PANTHER" id="PTHR33154">
    <property type="entry name" value="TRANSCRIPTIONAL REGULATOR, ARSR FAMILY"/>
    <property type="match status" value="1"/>
</dbReference>
<evidence type="ECO:0000313" key="5">
    <source>
        <dbReference type="EMBL" id="TMI70228.1"/>
    </source>
</evidence>
<evidence type="ECO:0000256" key="1">
    <source>
        <dbReference type="ARBA" id="ARBA00023015"/>
    </source>
</evidence>
<dbReference type="Proteomes" id="UP000318834">
    <property type="component" value="Unassembled WGS sequence"/>
</dbReference>
<sequence>MPRAATTTDVFNAIAEPRRREIIDVLRGGRAHAVGELVTRLRIPQPAVSKHLSVLRRVGIVSVSKHGRHRLYRLNAEELKSVHDWVKTYERFWTDQLDRIKERAERKAAERLGHKSRVVRDEEEKPC</sequence>
<organism evidence="5 6">
    <name type="scientific">Candidatus Segetimicrobium genomatis</name>
    <dbReference type="NCBI Taxonomy" id="2569760"/>
    <lineage>
        <taxon>Bacteria</taxon>
        <taxon>Bacillati</taxon>
        <taxon>Candidatus Sysuimicrobiota</taxon>
        <taxon>Candidatus Sysuimicrobiia</taxon>
        <taxon>Candidatus Sysuimicrobiales</taxon>
        <taxon>Candidatus Segetimicrobiaceae</taxon>
        <taxon>Candidatus Segetimicrobium</taxon>
    </lineage>
</organism>
<dbReference type="PANTHER" id="PTHR33154:SF33">
    <property type="entry name" value="TRANSCRIPTIONAL REPRESSOR SDPR"/>
    <property type="match status" value="1"/>
</dbReference>
<dbReference type="InterPro" id="IPR001845">
    <property type="entry name" value="HTH_ArsR_DNA-bd_dom"/>
</dbReference>
<dbReference type="InterPro" id="IPR051081">
    <property type="entry name" value="HTH_MetalResp_TranReg"/>
</dbReference>
<name>A0A537IG31_9BACT</name>
<dbReference type="AlphaFoldDB" id="A0A537IG31"/>
<dbReference type="PROSITE" id="PS50987">
    <property type="entry name" value="HTH_ARSR_2"/>
    <property type="match status" value="1"/>
</dbReference>
<dbReference type="InterPro" id="IPR011991">
    <property type="entry name" value="ArsR-like_HTH"/>
</dbReference>
<dbReference type="Gene3D" id="1.10.10.10">
    <property type="entry name" value="Winged helix-like DNA-binding domain superfamily/Winged helix DNA-binding domain"/>
    <property type="match status" value="1"/>
</dbReference>
<comment type="caution">
    <text evidence="5">The sequence shown here is derived from an EMBL/GenBank/DDBJ whole genome shotgun (WGS) entry which is preliminary data.</text>
</comment>
<evidence type="ECO:0000313" key="6">
    <source>
        <dbReference type="Proteomes" id="UP000318834"/>
    </source>
</evidence>